<protein>
    <submittedName>
        <fullName evidence="1">Uncharacterized protein</fullName>
    </submittedName>
</protein>
<sequence length="44" mass="5200">MTGYFATRYYLPQEAANDTCDLSSWGRNNSFWIEQHDIKKLISK</sequence>
<proteinExistence type="predicted"/>
<organism evidence="1">
    <name type="scientific">Arundo donax</name>
    <name type="common">Giant reed</name>
    <name type="synonym">Donax arundinaceus</name>
    <dbReference type="NCBI Taxonomy" id="35708"/>
    <lineage>
        <taxon>Eukaryota</taxon>
        <taxon>Viridiplantae</taxon>
        <taxon>Streptophyta</taxon>
        <taxon>Embryophyta</taxon>
        <taxon>Tracheophyta</taxon>
        <taxon>Spermatophyta</taxon>
        <taxon>Magnoliopsida</taxon>
        <taxon>Liliopsida</taxon>
        <taxon>Poales</taxon>
        <taxon>Poaceae</taxon>
        <taxon>PACMAD clade</taxon>
        <taxon>Arundinoideae</taxon>
        <taxon>Arundineae</taxon>
        <taxon>Arundo</taxon>
    </lineage>
</organism>
<dbReference type="EMBL" id="GBRH01165423">
    <property type="protein sequence ID" value="JAE32473.1"/>
    <property type="molecule type" value="Transcribed_RNA"/>
</dbReference>
<name>A0A0A9HHV2_ARUDO</name>
<reference evidence="1" key="1">
    <citation type="submission" date="2014-09" db="EMBL/GenBank/DDBJ databases">
        <authorList>
            <person name="Magalhaes I.L.F."/>
            <person name="Oliveira U."/>
            <person name="Santos F.R."/>
            <person name="Vidigal T.H.D.A."/>
            <person name="Brescovit A.D."/>
            <person name="Santos A.J."/>
        </authorList>
    </citation>
    <scope>NUCLEOTIDE SEQUENCE</scope>
    <source>
        <tissue evidence="1">Shoot tissue taken approximately 20 cm above the soil surface</tissue>
    </source>
</reference>
<dbReference type="AlphaFoldDB" id="A0A0A9HHV2"/>
<reference evidence="1" key="2">
    <citation type="journal article" date="2015" name="Data Brief">
        <title>Shoot transcriptome of the giant reed, Arundo donax.</title>
        <authorList>
            <person name="Barrero R.A."/>
            <person name="Guerrero F.D."/>
            <person name="Moolhuijzen P."/>
            <person name="Goolsby J.A."/>
            <person name="Tidwell J."/>
            <person name="Bellgard S.E."/>
            <person name="Bellgard M.I."/>
        </authorList>
    </citation>
    <scope>NUCLEOTIDE SEQUENCE</scope>
    <source>
        <tissue evidence="1">Shoot tissue taken approximately 20 cm above the soil surface</tissue>
    </source>
</reference>
<accession>A0A0A9HHV2</accession>
<evidence type="ECO:0000313" key="1">
    <source>
        <dbReference type="EMBL" id="JAE32473.1"/>
    </source>
</evidence>